<dbReference type="GO" id="GO:0005524">
    <property type="term" value="F:ATP binding"/>
    <property type="evidence" value="ECO:0007669"/>
    <property type="project" value="UniProtKB-KW"/>
</dbReference>
<dbReference type="Gene3D" id="1.10.730.10">
    <property type="entry name" value="Isoleucyl-tRNA Synthetase, Domain 1"/>
    <property type="match status" value="1"/>
</dbReference>
<gene>
    <name evidence="12" type="ORF">CPB84DRAFT_1732793</name>
</gene>
<dbReference type="InterPro" id="IPR009080">
    <property type="entry name" value="tRNAsynth_Ia_anticodon-bd"/>
</dbReference>
<feature type="region of interest" description="Disordered" evidence="10">
    <location>
        <begin position="338"/>
        <end position="357"/>
    </location>
</feature>
<dbReference type="SUPFAM" id="SSF47323">
    <property type="entry name" value="Anticodon-binding domain of a subclass of class I aminoacyl-tRNA synthetases"/>
    <property type="match status" value="1"/>
</dbReference>
<dbReference type="GO" id="GO:0004825">
    <property type="term" value="F:methionine-tRNA ligase activity"/>
    <property type="evidence" value="ECO:0007669"/>
    <property type="project" value="UniProtKB-EC"/>
</dbReference>
<dbReference type="EC" id="6.1.1.10" evidence="2"/>
<keyword evidence="3 9" id="KW-0436">Ligase</keyword>
<organism evidence="12 13">
    <name type="scientific">Gymnopilus junonius</name>
    <name type="common">Spectacular rustgill mushroom</name>
    <name type="synonym">Gymnopilus spectabilis subsp. junonius</name>
    <dbReference type="NCBI Taxonomy" id="109634"/>
    <lineage>
        <taxon>Eukaryota</taxon>
        <taxon>Fungi</taxon>
        <taxon>Dikarya</taxon>
        <taxon>Basidiomycota</taxon>
        <taxon>Agaricomycotina</taxon>
        <taxon>Agaricomycetes</taxon>
        <taxon>Agaricomycetidae</taxon>
        <taxon>Agaricales</taxon>
        <taxon>Agaricineae</taxon>
        <taxon>Hymenogastraceae</taxon>
        <taxon>Gymnopilus</taxon>
    </lineage>
</organism>
<dbReference type="AlphaFoldDB" id="A0A9P5TLP0"/>
<evidence type="ECO:0000256" key="3">
    <source>
        <dbReference type="ARBA" id="ARBA00022598"/>
    </source>
</evidence>
<proteinExistence type="inferred from homology"/>
<sequence length="654" mass="72153">MAFIRHLRPPPLHFASSCTRIRHTPWSSRQAHTSISTSSPPPTQKPYYITTPIFYPNASPHIGHLYSLVAGDVFARYQRMKGRDVVFLTGTDEHGMKIQRAARLHFGGEAGREKEFCDALSERFRDLGRRANISNTCFMRTSSEEHHRAVDHVWRDLYTKGFIYKSQYSGWYSITDECFYTDAQVSSSPPPPSGDGHCVSLETGATVEWTSEENYMFRLSAFRDALLEHYTSNPRSVYPPQYHENVLAMLGAAPLVPNSDSASASASASASPSTSTSAHPTQVPVALLENFELGDISISRPRSRLEWGVPVPDDPEQTVYVWFDALLIYLTGAGYPWPSSPSTSASTSTAARGRRGPWPADIQVIGKDILRFHAIYLPAILLALSGGSYQPPITTSSPSSSPTPSSPSPPPPIPLSHTLLTHAHWTSSQKKMSKSLGNVADPLEAMDKFGVDVARFYMMRVGGRWRGDVDWSSEQLEKHHKEIQAQLGNYFLRISSPRIAQRAREAEAHRAQEATGTKPPCVPNPNLQLLKLTLALPAKFEQCMDQLEAGQALAEVMNVLKVANKVLTDLAPWSPTSLPDVVLATRIVALETLFVVGRCLGPVMPGVSGRLLEGLGGAGEVDRLAGGREGKMEVEVERIWKRWKGRDVKGVKLF</sequence>
<keyword evidence="13" id="KW-1185">Reference proteome</keyword>
<evidence type="ECO:0000256" key="1">
    <source>
        <dbReference type="ARBA" id="ARBA00005594"/>
    </source>
</evidence>
<dbReference type="Pfam" id="PF09334">
    <property type="entry name" value="tRNA-synt_1g"/>
    <property type="match status" value="2"/>
</dbReference>
<feature type="region of interest" description="Disordered" evidence="10">
    <location>
        <begin position="502"/>
        <end position="522"/>
    </location>
</feature>
<evidence type="ECO:0000256" key="5">
    <source>
        <dbReference type="ARBA" id="ARBA00022840"/>
    </source>
</evidence>
<evidence type="ECO:0000256" key="10">
    <source>
        <dbReference type="SAM" id="MobiDB-lite"/>
    </source>
</evidence>
<dbReference type="InterPro" id="IPR033911">
    <property type="entry name" value="MetRS_core"/>
</dbReference>
<dbReference type="InterPro" id="IPR001412">
    <property type="entry name" value="aa-tRNA-synth_I_CS"/>
</dbReference>
<keyword evidence="5 9" id="KW-0067">ATP-binding</keyword>
<evidence type="ECO:0000256" key="7">
    <source>
        <dbReference type="ARBA" id="ARBA00023146"/>
    </source>
</evidence>
<comment type="caution">
    <text evidence="12">The sequence shown here is derived from an EMBL/GenBank/DDBJ whole genome shotgun (WGS) entry which is preliminary data.</text>
</comment>
<dbReference type="InterPro" id="IPR015413">
    <property type="entry name" value="Methionyl/Leucyl_tRNA_Synth"/>
</dbReference>
<evidence type="ECO:0000256" key="9">
    <source>
        <dbReference type="RuleBase" id="RU363039"/>
    </source>
</evidence>
<feature type="domain" description="Methionyl/Leucyl tRNA synthetase" evidence="11">
    <location>
        <begin position="47"/>
        <end position="249"/>
    </location>
</feature>
<evidence type="ECO:0000313" key="12">
    <source>
        <dbReference type="EMBL" id="KAF8890288.1"/>
    </source>
</evidence>
<feature type="compositionally biased region" description="Low complexity" evidence="10">
    <location>
        <begin position="340"/>
        <end position="351"/>
    </location>
</feature>
<dbReference type="PANTHER" id="PTHR43326">
    <property type="entry name" value="METHIONYL-TRNA SYNTHETASE"/>
    <property type="match status" value="1"/>
</dbReference>
<dbReference type="GO" id="GO:0006431">
    <property type="term" value="P:methionyl-tRNA aminoacylation"/>
    <property type="evidence" value="ECO:0007669"/>
    <property type="project" value="InterPro"/>
</dbReference>
<evidence type="ECO:0000256" key="2">
    <source>
        <dbReference type="ARBA" id="ARBA00012838"/>
    </source>
</evidence>
<evidence type="ECO:0000256" key="4">
    <source>
        <dbReference type="ARBA" id="ARBA00022741"/>
    </source>
</evidence>
<feature type="domain" description="Methionyl/Leucyl tRNA synthetase" evidence="11">
    <location>
        <begin position="292"/>
        <end position="494"/>
    </location>
</feature>
<dbReference type="PRINTS" id="PR01041">
    <property type="entry name" value="TRNASYNTHMET"/>
</dbReference>
<feature type="compositionally biased region" description="Pro residues" evidence="10">
    <location>
        <begin position="404"/>
        <end position="414"/>
    </location>
</feature>
<keyword evidence="7 9" id="KW-0030">Aminoacyl-tRNA synthetase</keyword>
<dbReference type="EMBL" id="JADNYJ010000076">
    <property type="protein sequence ID" value="KAF8890288.1"/>
    <property type="molecule type" value="Genomic_DNA"/>
</dbReference>
<dbReference type="OrthoDB" id="24670at2759"/>
<keyword evidence="6 9" id="KW-0648">Protein biosynthesis</keyword>
<comment type="similarity">
    <text evidence="1 9">Belongs to the class-I aminoacyl-tRNA synthetase family.</text>
</comment>
<dbReference type="Gene3D" id="2.170.220.10">
    <property type="match status" value="1"/>
</dbReference>
<evidence type="ECO:0000259" key="11">
    <source>
        <dbReference type="Pfam" id="PF09334"/>
    </source>
</evidence>
<keyword evidence="4 9" id="KW-0547">Nucleotide-binding</keyword>
<dbReference type="SUPFAM" id="SSF52374">
    <property type="entry name" value="Nucleotidylyl transferase"/>
    <property type="match status" value="1"/>
</dbReference>
<dbReference type="Gene3D" id="3.40.50.620">
    <property type="entry name" value="HUPs"/>
    <property type="match status" value="1"/>
</dbReference>
<feature type="region of interest" description="Disordered" evidence="10">
    <location>
        <begin position="392"/>
        <end position="417"/>
    </location>
</feature>
<feature type="compositionally biased region" description="Low complexity" evidence="10">
    <location>
        <begin position="261"/>
        <end position="278"/>
    </location>
</feature>
<dbReference type="Proteomes" id="UP000724874">
    <property type="component" value="Unassembled WGS sequence"/>
</dbReference>
<dbReference type="InterPro" id="IPR014729">
    <property type="entry name" value="Rossmann-like_a/b/a_fold"/>
</dbReference>
<evidence type="ECO:0000256" key="6">
    <source>
        <dbReference type="ARBA" id="ARBA00022917"/>
    </source>
</evidence>
<dbReference type="PROSITE" id="PS00178">
    <property type="entry name" value="AA_TRNA_LIGASE_I"/>
    <property type="match status" value="1"/>
</dbReference>
<protein>
    <recommendedName>
        <fullName evidence="2">methionine--tRNA ligase</fullName>
        <ecNumber evidence="2">6.1.1.10</ecNumber>
    </recommendedName>
    <alternativeName>
        <fullName evidence="8">Methionyl-tRNA synthetase</fullName>
    </alternativeName>
</protein>
<name>A0A9P5TLP0_GYMJU</name>
<evidence type="ECO:0000256" key="8">
    <source>
        <dbReference type="ARBA" id="ARBA00030904"/>
    </source>
</evidence>
<accession>A0A9P5TLP0</accession>
<feature type="compositionally biased region" description="Low complexity" evidence="10">
    <location>
        <begin position="392"/>
        <end position="403"/>
    </location>
</feature>
<dbReference type="InterPro" id="IPR023457">
    <property type="entry name" value="Met-tRNA_synth_2"/>
</dbReference>
<reference evidence="12" key="1">
    <citation type="submission" date="2020-11" db="EMBL/GenBank/DDBJ databases">
        <authorList>
            <consortium name="DOE Joint Genome Institute"/>
            <person name="Ahrendt S."/>
            <person name="Riley R."/>
            <person name="Andreopoulos W."/>
            <person name="LaButti K."/>
            <person name="Pangilinan J."/>
            <person name="Ruiz-duenas F.J."/>
            <person name="Barrasa J.M."/>
            <person name="Sanchez-Garcia M."/>
            <person name="Camarero S."/>
            <person name="Miyauchi S."/>
            <person name="Serrano A."/>
            <person name="Linde D."/>
            <person name="Babiker R."/>
            <person name="Drula E."/>
            <person name="Ayuso-Fernandez I."/>
            <person name="Pacheco R."/>
            <person name="Padilla G."/>
            <person name="Ferreira P."/>
            <person name="Barriuso J."/>
            <person name="Kellner H."/>
            <person name="Castanera R."/>
            <person name="Alfaro M."/>
            <person name="Ramirez L."/>
            <person name="Pisabarro A.G."/>
            <person name="Kuo A."/>
            <person name="Tritt A."/>
            <person name="Lipzen A."/>
            <person name="He G."/>
            <person name="Yan M."/>
            <person name="Ng V."/>
            <person name="Cullen D."/>
            <person name="Martin F."/>
            <person name="Rosso M.-N."/>
            <person name="Henrissat B."/>
            <person name="Hibbett D."/>
            <person name="Martinez A.T."/>
            <person name="Grigoriev I.V."/>
        </authorList>
    </citation>
    <scope>NUCLEOTIDE SEQUENCE</scope>
    <source>
        <strain evidence="12">AH 44721</strain>
    </source>
</reference>
<evidence type="ECO:0000313" key="13">
    <source>
        <dbReference type="Proteomes" id="UP000724874"/>
    </source>
</evidence>
<dbReference type="CDD" id="cd00814">
    <property type="entry name" value="MetRS_core"/>
    <property type="match status" value="1"/>
</dbReference>
<feature type="region of interest" description="Disordered" evidence="10">
    <location>
        <begin position="261"/>
        <end position="281"/>
    </location>
</feature>
<dbReference type="PANTHER" id="PTHR43326:SF1">
    <property type="entry name" value="METHIONINE--TRNA LIGASE, MITOCHONDRIAL"/>
    <property type="match status" value="1"/>
</dbReference>
<feature type="compositionally biased region" description="Basic and acidic residues" evidence="10">
    <location>
        <begin position="502"/>
        <end position="512"/>
    </location>
</feature>